<accession>A0ABW7NWY9</accession>
<keyword evidence="1" id="KW-0808">Transferase</keyword>
<name>A0ABW7NWY9_9PSED</name>
<dbReference type="GO" id="GO:0032259">
    <property type="term" value="P:methylation"/>
    <property type="evidence" value="ECO:0007669"/>
    <property type="project" value="UniProtKB-KW"/>
</dbReference>
<comment type="caution">
    <text evidence="1">The sequence shown here is derived from an EMBL/GenBank/DDBJ whole genome shotgun (WGS) entry which is preliminary data.</text>
</comment>
<evidence type="ECO:0000313" key="2">
    <source>
        <dbReference type="Proteomes" id="UP001610657"/>
    </source>
</evidence>
<keyword evidence="1" id="KW-0489">Methyltransferase</keyword>
<evidence type="ECO:0000313" key="1">
    <source>
        <dbReference type="EMBL" id="MFH7519386.1"/>
    </source>
</evidence>
<dbReference type="GO" id="GO:0008168">
    <property type="term" value="F:methyltransferase activity"/>
    <property type="evidence" value="ECO:0007669"/>
    <property type="project" value="UniProtKB-KW"/>
</dbReference>
<dbReference type="Proteomes" id="UP001610657">
    <property type="component" value="Unassembled WGS sequence"/>
</dbReference>
<keyword evidence="2" id="KW-1185">Reference proteome</keyword>
<reference evidence="1 2" key="1">
    <citation type="submission" date="2023-08" db="EMBL/GenBank/DDBJ databases">
        <title>Genomic and mutational analysis of Pseudomonas syringae pv. tagetis EB037 pathogenicity on sunflower.</title>
        <authorList>
            <person name="Maul J.E."/>
        </authorList>
    </citation>
    <scope>NUCLEOTIDE SEQUENCE [LARGE SCALE GENOMIC DNA]</scope>
    <source>
        <strain evidence="1 2">EB037_T1</strain>
    </source>
</reference>
<gene>
    <name evidence="1" type="ORF">RA271_30415</name>
</gene>
<feature type="non-terminal residue" evidence="1">
    <location>
        <position position="1"/>
    </location>
</feature>
<organism evidence="1 2">
    <name type="scientific">Pseudomonas syringae pv. tagetis</name>
    <dbReference type="NCBI Taxonomy" id="129140"/>
    <lineage>
        <taxon>Bacteria</taxon>
        <taxon>Pseudomonadati</taxon>
        <taxon>Pseudomonadota</taxon>
        <taxon>Gammaproteobacteria</taxon>
        <taxon>Pseudomonadales</taxon>
        <taxon>Pseudomonadaceae</taxon>
        <taxon>Pseudomonas</taxon>
    </lineage>
</organism>
<protein>
    <submittedName>
        <fullName evidence="1">SAM-dependent methyltransferase</fullName>
    </submittedName>
</protein>
<proteinExistence type="predicted"/>
<dbReference type="EMBL" id="JAVCQK010000819">
    <property type="protein sequence ID" value="MFH7519386.1"/>
    <property type="molecule type" value="Genomic_DNA"/>
</dbReference>
<sequence length="56" mass="6475">REASPRRVLRVFPAYLPLVFPARAGLTDLLEMYLAHRRHPSFAGLGRHLHWLCLPV</sequence>